<keyword evidence="2" id="KW-1185">Reference proteome</keyword>
<dbReference type="Proteomes" id="UP001367316">
    <property type="component" value="Unassembled WGS sequence"/>
</dbReference>
<gene>
    <name evidence="1" type="ORF">JOL62DRAFT_309988</name>
</gene>
<name>A0ABR1MVL8_9PEZI</name>
<sequence length="188" mass="20605">MVLGLGLASLALLKKSMSKLLVWSLDGRHAFLAGLALFALLKGTPEPVDRPPEFIVWRVGDRIVPIGRLLKATICTARKKEGSRDFFSPSHASKSVWVITKSSRLIANAAMHRLHSILSLANYPLPPSSLTTDCPHGSGSTRYCPIRDAKHSQISLCGDCLPLGLSRATWAFMLAFRSTVSRRKTRGR</sequence>
<organism evidence="1 2">
    <name type="scientific">Phyllosticta paracitricarpa</name>
    <dbReference type="NCBI Taxonomy" id="2016321"/>
    <lineage>
        <taxon>Eukaryota</taxon>
        <taxon>Fungi</taxon>
        <taxon>Dikarya</taxon>
        <taxon>Ascomycota</taxon>
        <taxon>Pezizomycotina</taxon>
        <taxon>Dothideomycetes</taxon>
        <taxon>Dothideomycetes incertae sedis</taxon>
        <taxon>Botryosphaeriales</taxon>
        <taxon>Phyllostictaceae</taxon>
        <taxon>Phyllosticta</taxon>
    </lineage>
</organism>
<reference evidence="1 2" key="1">
    <citation type="submission" date="2024-04" db="EMBL/GenBank/DDBJ databases">
        <title>Phyllosticta paracitricarpa is synonymous to the EU quarantine fungus P. citricarpa based on phylogenomic analyses.</title>
        <authorList>
            <consortium name="Lawrence Berkeley National Laboratory"/>
            <person name="Van ingen-buijs V.A."/>
            <person name="Van westerhoven A.C."/>
            <person name="Haridas S."/>
            <person name="Skiadas P."/>
            <person name="Martin F."/>
            <person name="Groenewald J.Z."/>
            <person name="Crous P.W."/>
            <person name="Seidl M.F."/>
        </authorList>
    </citation>
    <scope>NUCLEOTIDE SEQUENCE [LARGE SCALE GENOMIC DNA]</scope>
    <source>
        <strain evidence="1 2">CBS 141358</strain>
    </source>
</reference>
<evidence type="ECO:0000313" key="1">
    <source>
        <dbReference type="EMBL" id="KAK7606995.1"/>
    </source>
</evidence>
<proteinExistence type="predicted"/>
<dbReference type="EMBL" id="JBBPBF010000040">
    <property type="protein sequence ID" value="KAK7606995.1"/>
    <property type="molecule type" value="Genomic_DNA"/>
</dbReference>
<comment type="caution">
    <text evidence="1">The sequence shown here is derived from an EMBL/GenBank/DDBJ whole genome shotgun (WGS) entry which is preliminary data.</text>
</comment>
<accession>A0ABR1MVL8</accession>
<evidence type="ECO:0000313" key="2">
    <source>
        <dbReference type="Proteomes" id="UP001367316"/>
    </source>
</evidence>
<protein>
    <submittedName>
        <fullName evidence="1">Uncharacterized protein</fullName>
    </submittedName>
</protein>